<dbReference type="KEGG" id="seds:AAY24_04510"/>
<name>A0A0F7JWL1_9GAMM</name>
<dbReference type="AlphaFoldDB" id="A0A0F7JWL1"/>
<dbReference type="InterPro" id="IPR008912">
    <property type="entry name" value="Uncharacterised_CoxE"/>
</dbReference>
<dbReference type="Proteomes" id="UP000034410">
    <property type="component" value="Chromosome"/>
</dbReference>
<keyword evidence="2" id="KW-1185">Reference proteome</keyword>
<evidence type="ECO:0000313" key="1">
    <source>
        <dbReference type="EMBL" id="AKH19744.1"/>
    </source>
</evidence>
<dbReference type="PANTHER" id="PTHR39338:SF7">
    <property type="entry name" value="BLL6692 PROTEIN"/>
    <property type="match status" value="1"/>
</dbReference>
<dbReference type="PANTHER" id="PTHR39338">
    <property type="entry name" value="BLL5662 PROTEIN-RELATED"/>
    <property type="match status" value="1"/>
</dbReference>
<accession>A0A0F7JWL1</accession>
<dbReference type="EMBL" id="CP011412">
    <property type="protein sequence ID" value="AKH19744.1"/>
    <property type="molecule type" value="Genomic_DNA"/>
</dbReference>
<dbReference type="RefSeq" id="WP_046858680.1">
    <property type="nucleotide sequence ID" value="NZ_CP011412.1"/>
</dbReference>
<reference evidence="1 2" key="1">
    <citation type="journal article" date="2015" name="Genome Announc.">
        <title>Complete Genome Sequence of Sedimenticola thiotaurini Strain SIP-G1, a Polyphosphate- and Polyhydroxyalkanoate-Accumulating Sulfur-Oxidizing Gammaproteobacterium Isolated from Salt Marsh Sediments.</title>
        <authorList>
            <person name="Flood B.E."/>
            <person name="Jones D.S."/>
            <person name="Bailey J.V."/>
        </authorList>
    </citation>
    <scope>NUCLEOTIDE SEQUENCE [LARGE SCALE GENOMIC DNA]</scope>
    <source>
        <strain evidence="1 2">SIP-G1</strain>
    </source>
</reference>
<evidence type="ECO:0000313" key="2">
    <source>
        <dbReference type="Proteomes" id="UP000034410"/>
    </source>
</evidence>
<sequence length="391" mass="45464">MLVGYFYHLKESGLPVTIREFLDLLAAMQAQVIFSSVEDFYHLSRTCLVKDERLFDRFDQAFGSYFNGIVQAGDAIKAEIPEEWLRKQLERYLSEEEKKKLDAMGWQKLMETLRKRLEEQQERHQGGSKWIGTGGTSPFGAYGYNPAGIRIGQDRSRHRRAVKVWDKREFRNLDDSVELGTRNIKVALKRLRRFARSGAPEELDLEATIRSTAHHGGLLDLKMVPERHNRAKVLLFLDVGGSMDDHVQVCEELFSAAHSEFKHLEHFYFHNCVYEAVWKESRNRHTEPLSTWDVIHTYGSDYQLIFVGDATMSPYEITYPGGSVEHWNQEPGIVWLERLLEAYPNAIWINPQPEQQWAYIESVQLVREIIQQRMFPLTLDGLTRGMKLLSQ</sequence>
<dbReference type="OrthoDB" id="9764216at2"/>
<gene>
    <name evidence="1" type="ORF">AAY24_04510</name>
</gene>
<organism evidence="1 2">
    <name type="scientific">Sedimenticola thiotaurini</name>
    <dbReference type="NCBI Taxonomy" id="1543721"/>
    <lineage>
        <taxon>Bacteria</taxon>
        <taxon>Pseudomonadati</taxon>
        <taxon>Pseudomonadota</taxon>
        <taxon>Gammaproteobacteria</taxon>
        <taxon>Chromatiales</taxon>
        <taxon>Sedimenticolaceae</taxon>
        <taxon>Sedimenticola</taxon>
    </lineage>
</organism>
<protein>
    <submittedName>
        <fullName evidence="1">von Willebrand factor A</fullName>
    </submittedName>
</protein>
<dbReference type="PATRIC" id="fig|1543721.4.peg.942"/>
<dbReference type="Pfam" id="PF05762">
    <property type="entry name" value="VWA_CoxE"/>
    <property type="match status" value="1"/>
</dbReference>
<proteinExistence type="predicted"/>